<gene>
    <name evidence="1" type="ORF">A0H81_06170</name>
</gene>
<reference evidence="1 2" key="1">
    <citation type="submission" date="2016-03" db="EMBL/GenBank/DDBJ databases">
        <title>Whole genome sequencing of Grifola frondosa 9006-11.</title>
        <authorList>
            <person name="Min B."/>
            <person name="Park H."/>
            <person name="Kim J.-G."/>
            <person name="Cho H."/>
            <person name="Oh Y.-L."/>
            <person name="Kong W.-S."/>
            <person name="Choi I.-G."/>
        </authorList>
    </citation>
    <scope>NUCLEOTIDE SEQUENCE [LARGE SCALE GENOMIC DNA]</scope>
    <source>
        <strain evidence="1 2">9006-11</strain>
    </source>
</reference>
<dbReference type="AlphaFoldDB" id="A0A1C7MCQ5"/>
<name>A0A1C7MCQ5_GRIFR</name>
<sequence>MNWTYNITIREQNQDAFFEGYLPPYSGPIQHEDHVPGLDAASLALIKRLDLARKAMEGEESTVDDFSAELLGALGYETEHSMRKNIRFLMCGHNLNLRNIEMIRSGNAHSQKL</sequence>
<dbReference type="EMBL" id="LUGG01000006">
    <property type="protein sequence ID" value="OBZ74136.1"/>
    <property type="molecule type" value="Genomic_DNA"/>
</dbReference>
<evidence type="ECO:0000313" key="2">
    <source>
        <dbReference type="Proteomes" id="UP000092993"/>
    </source>
</evidence>
<organism evidence="1 2">
    <name type="scientific">Grifola frondosa</name>
    <name type="common">Maitake</name>
    <name type="synonym">Polyporus frondosus</name>
    <dbReference type="NCBI Taxonomy" id="5627"/>
    <lineage>
        <taxon>Eukaryota</taxon>
        <taxon>Fungi</taxon>
        <taxon>Dikarya</taxon>
        <taxon>Basidiomycota</taxon>
        <taxon>Agaricomycotina</taxon>
        <taxon>Agaricomycetes</taxon>
        <taxon>Polyporales</taxon>
        <taxon>Grifolaceae</taxon>
        <taxon>Grifola</taxon>
    </lineage>
</organism>
<protein>
    <submittedName>
        <fullName evidence="1">Uncharacterized protein</fullName>
    </submittedName>
</protein>
<accession>A0A1C7MCQ5</accession>
<proteinExistence type="predicted"/>
<comment type="caution">
    <text evidence="1">The sequence shown here is derived from an EMBL/GenBank/DDBJ whole genome shotgun (WGS) entry which is preliminary data.</text>
</comment>
<dbReference type="Proteomes" id="UP000092993">
    <property type="component" value="Unassembled WGS sequence"/>
</dbReference>
<keyword evidence="2" id="KW-1185">Reference proteome</keyword>
<dbReference type="OrthoDB" id="3258141at2759"/>
<evidence type="ECO:0000313" key="1">
    <source>
        <dbReference type="EMBL" id="OBZ74136.1"/>
    </source>
</evidence>